<dbReference type="InterPro" id="IPR012341">
    <property type="entry name" value="6hp_glycosidase-like_sf"/>
</dbReference>
<dbReference type="Pfam" id="PF01204">
    <property type="entry name" value="Trehalase"/>
    <property type="match status" value="1"/>
</dbReference>
<protein>
    <recommendedName>
        <fullName evidence="3">Alpha,alpha-trehalase</fullName>
    </recommendedName>
</protein>
<evidence type="ECO:0008006" key="3">
    <source>
        <dbReference type="Google" id="ProtNLM"/>
    </source>
</evidence>
<reference evidence="1 2" key="1">
    <citation type="submission" date="2019-11" db="EMBL/GenBank/DDBJ databases">
        <title>Draft Genome Sequence of Plant Growth-Promoting Rhizosphere-Associated Bacteria.</title>
        <authorList>
            <person name="Vasilyev I.Y."/>
            <person name="Radchenko V."/>
            <person name="Ilnitskaya E.V."/>
        </authorList>
    </citation>
    <scope>NUCLEOTIDE SEQUENCE [LARGE SCALE GENOMIC DNA]</scope>
    <source>
        <strain evidence="1 2">VRA_MhP_f</strain>
    </source>
</reference>
<dbReference type="GO" id="GO:0004555">
    <property type="term" value="F:alpha,alpha-trehalase activity"/>
    <property type="evidence" value="ECO:0007669"/>
    <property type="project" value="InterPro"/>
</dbReference>
<feature type="non-terminal residue" evidence="1">
    <location>
        <position position="1"/>
    </location>
</feature>
<dbReference type="GO" id="GO:0005993">
    <property type="term" value="P:trehalose catabolic process"/>
    <property type="evidence" value="ECO:0007669"/>
    <property type="project" value="TreeGrafter"/>
</dbReference>
<dbReference type="SUPFAM" id="SSF48208">
    <property type="entry name" value="Six-hairpin glycosidases"/>
    <property type="match status" value="1"/>
</dbReference>
<dbReference type="Gene3D" id="1.50.10.10">
    <property type="match status" value="1"/>
</dbReference>
<accession>A0A7X2SZ51</accession>
<dbReference type="Proteomes" id="UP000461948">
    <property type="component" value="Unassembled WGS sequence"/>
</dbReference>
<organism evidence="1 2">
    <name type="scientific">Enterobacter agglomerans</name>
    <name type="common">Erwinia herbicola</name>
    <name type="synonym">Pantoea agglomerans</name>
    <dbReference type="NCBI Taxonomy" id="549"/>
    <lineage>
        <taxon>Bacteria</taxon>
        <taxon>Pseudomonadati</taxon>
        <taxon>Pseudomonadota</taxon>
        <taxon>Gammaproteobacteria</taxon>
        <taxon>Enterobacterales</taxon>
        <taxon>Erwiniaceae</taxon>
        <taxon>Pantoea</taxon>
        <taxon>Pantoea agglomerans group</taxon>
    </lineage>
</organism>
<dbReference type="EMBL" id="WKLC01002790">
    <property type="protein sequence ID" value="MSE19457.1"/>
    <property type="molecule type" value="Genomic_DNA"/>
</dbReference>
<evidence type="ECO:0000313" key="1">
    <source>
        <dbReference type="EMBL" id="MSE19457.1"/>
    </source>
</evidence>
<dbReference type="AlphaFoldDB" id="A0A7X2SZ51"/>
<sequence length="50" mass="5591">LHHKLVEKYDISGERARPGGGGEYPLQDGFGWTNGVTRKLMTMYGHLMAD</sequence>
<gene>
    <name evidence="1" type="ORF">GKC49_31450</name>
</gene>
<evidence type="ECO:0000313" key="2">
    <source>
        <dbReference type="Proteomes" id="UP000461948"/>
    </source>
</evidence>
<name>A0A7X2SZ51_ENTAG</name>
<dbReference type="InterPro" id="IPR008928">
    <property type="entry name" value="6-hairpin_glycosidase_sf"/>
</dbReference>
<proteinExistence type="predicted"/>
<dbReference type="InterPro" id="IPR001661">
    <property type="entry name" value="Glyco_hydro_37"/>
</dbReference>
<dbReference type="PANTHER" id="PTHR23403">
    <property type="entry name" value="TREHALASE"/>
    <property type="match status" value="1"/>
</dbReference>
<dbReference type="PANTHER" id="PTHR23403:SF1">
    <property type="entry name" value="TREHALASE"/>
    <property type="match status" value="1"/>
</dbReference>
<comment type="caution">
    <text evidence="1">The sequence shown here is derived from an EMBL/GenBank/DDBJ whole genome shotgun (WGS) entry which is preliminary data.</text>
</comment>